<name>A4ECI7_COLAA</name>
<feature type="compositionally biased region" description="Polar residues" evidence="1">
    <location>
        <begin position="37"/>
        <end position="57"/>
    </location>
</feature>
<dbReference type="EMBL" id="AAVN02000011">
    <property type="protein sequence ID" value="EBA38719.1"/>
    <property type="molecule type" value="Genomic_DNA"/>
</dbReference>
<proteinExistence type="predicted"/>
<evidence type="ECO:0000313" key="2">
    <source>
        <dbReference type="EMBL" id="EBA38719.1"/>
    </source>
</evidence>
<accession>A4ECI7</accession>
<evidence type="ECO:0008006" key="4">
    <source>
        <dbReference type="Google" id="ProtNLM"/>
    </source>
</evidence>
<dbReference type="AlphaFoldDB" id="A4ECI7"/>
<protein>
    <recommendedName>
        <fullName evidence="4">NAD-specific glutamate dehydrogenase</fullName>
    </recommendedName>
</protein>
<dbReference type="Proteomes" id="UP000002979">
    <property type="component" value="Unassembled WGS sequence"/>
</dbReference>
<organism evidence="2 3">
    <name type="scientific">Collinsella aerofaciens (strain ATCC 25986 / DSM 3979 / JCM 10188 / KCTC 3647 / NCTC 11838 / VPI 1003)</name>
    <dbReference type="NCBI Taxonomy" id="411903"/>
    <lineage>
        <taxon>Bacteria</taxon>
        <taxon>Bacillati</taxon>
        <taxon>Actinomycetota</taxon>
        <taxon>Coriobacteriia</taxon>
        <taxon>Coriobacteriales</taxon>
        <taxon>Coriobacteriaceae</taxon>
        <taxon>Collinsella</taxon>
    </lineage>
</organism>
<feature type="compositionally biased region" description="Polar residues" evidence="1">
    <location>
        <begin position="1"/>
        <end position="27"/>
    </location>
</feature>
<reference evidence="2 3" key="1">
    <citation type="submission" date="2007-01" db="EMBL/GenBank/DDBJ databases">
        <title>Draft genome sequence of Collinsella aerofaciens (ATCC 25986).</title>
        <authorList>
            <person name="Sudarsanam P."/>
            <person name="Ley R."/>
            <person name="Guruge J."/>
            <person name="Turnbaugh P.J."/>
            <person name="Mahowald M."/>
            <person name="Liep D."/>
            <person name="Gordon J."/>
        </authorList>
    </citation>
    <scope>NUCLEOTIDE SEQUENCE [LARGE SCALE GENOMIC DNA]</scope>
    <source>
        <strain evidence="3">ATCC 25986 / DSM 3979 / JCM 10188 / KCTC 3647 / NCTC 11838 / VPI 1003</strain>
    </source>
</reference>
<sequence>MVWNTAISRWSASTRGPTNDLTCSTEVTLGRRKTRKAPSSNCPDAASTTSQAVSPSESEITITVGRAVTGQSMRGSFCAYAQAGLLFAGKLTDVGDAGENGLEAVEQLKAIIAELLVLVHDHNLVEETVDGRAQGGEGSKCGRVILGSEGGIYSGLSSLGGIGKLELDLAHQAAVVLHAQLGLGDMRGASIGGRKVVERLSVVLAGLVEGGAAGEEDGRSDDVHRGDGGNGIGRDLFVAGHAHQAAMEEVTNLLGDLGGVELNALLTVELKGEVDQRRGVNRQTIAQDVDDADGGATQRVRVGRAGRGLADGKNTGNGIELVSTGHDAASGALGQLVTGKAGTIMIANGMGDPVVLPHRDGVVTAHHALLARELDDGVRHQVGLTQVSGASRIGGQMGTQVSLAGDGERELLNTLGLGEHATELLLEGDLGQTLAELVKGDLQVLLIEELGVVQTGAHDALVAVDHALGILGLAVGNDYELTRELALAVINREVALVGEHGLADDLVRDLEELLVKGTDEHRRPLAEVDDLLEDLLGRVDMAAGASGLDFGDTGKDSLTATLGREHAGVLEHLLVDGGAGDHMVTGAQNAMSARGIATRHIGKRHGHDVLAQKAADPTDRTNKRSVLVAPALAAVVGPLQAGDSLLAQRRQDRRSRSGGNVLLGEHVLAAVGVLATDQVLGSHTALAGKALGGLGGVTVGIKGNVCRGAALDLMDLIGRSGDVGHERSQTTRARNHADLAMGQTGLVETLGNHGAKLLDGIVQRCGGHFLRTDLKQEILSVCHGLRHLAFLVGILVDSGDLGHIGLAARLGDGADAQDVVGTLDRG</sequence>
<evidence type="ECO:0000313" key="3">
    <source>
        <dbReference type="Proteomes" id="UP000002979"/>
    </source>
</evidence>
<comment type="caution">
    <text evidence="2">The sequence shown here is derived from an EMBL/GenBank/DDBJ whole genome shotgun (WGS) entry which is preliminary data.</text>
</comment>
<reference evidence="2 3" key="2">
    <citation type="submission" date="2007-04" db="EMBL/GenBank/DDBJ databases">
        <authorList>
            <person name="Fulton L."/>
            <person name="Clifton S."/>
            <person name="Fulton B."/>
            <person name="Xu J."/>
            <person name="Minx P."/>
            <person name="Mardis E.R."/>
            <person name="Wilson R.K."/>
        </authorList>
    </citation>
    <scope>NUCLEOTIDE SEQUENCE [LARGE SCALE GENOMIC DNA]</scope>
    <source>
        <strain evidence="3">ATCC 25986 / DSM 3979 / JCM 10188 / KCTC 3647 / NCTC 11838 / VPI 1003</strain>
    </source>
</reference>
<gene>
    <name evidence="2" type="ORF">COLAER_02171</name>
</gene>
<evidence type="ECO:0000256" key="1">
    <source>
        <dbReference type="SAM" id="MobiDB-lite"/>
    </source>
</evidence>
<feature type="region of interest" description="Disordered" evidence="1">
    <location>
        <begin position="1"/>
        <end position="57"/>
    </location>
</feature>
<dbReference type="AntiFam" id="ANF00213">
    <property type="entry name" value="Shadow ORF (opposite glyS)"/>
</dbReference>